<evidence type="ECO:0000313" key="4">
    <source>
        <dbReference type="EMBL" id="KRN59498.1"/>
    </source>
</evidence>
<dbReference type="STRING" id="396268.IV45_GL001244"/>
<dbReference type="PATRIC" id="fig|396268.3.peg.1261"/>
<feature type="domain" description="Choice-of-anchor A" evidence="3">
    <location>
        <begin position="91"/>
        <end position="364"/>
    </location>
</feature>
<keyword evidence="5" id="KW-1185">Reference proteome</keyword>
<dbReference type="OrthoDB" id="2329348at2"/>
<evidence type="ECO:0000256" key="2">
    <source>
        <dbReference type="SAM" id="MobiDB-lite"/>
    </source>
</evidence>
<dbReference type="InterPro" id="IPR026588">
    <property type="entry name" value="Choice_anch_A"/>
</dbReference>
<feature type="compositionally biased region" description="Polar residues" evidence="2">
    <location>
        <begin position="563"/>
        <end position="574"/>
    </location>
</feature>
<name>A0A0R2IBU0_9LACO</name>
<comment type="caution">
    <text evidence="4">The sequence shown here is derived from an EMBL/GenBank/DDBJ whole genome shotgun (WGS) entry which is preliminary data.</text>
</comment>
<feature type="compositionally biased region" description="Polar residues" evidence="2">
    <location>
        <begin position="424"/>
        <end position="442"/>
    </location>
</feature>
<reference evidence="4 5" key="1">
    <citation type="journal article" date="2015" name="Genome Announc.">
        <title>Expanding the biotechnology potential of lactobacilli through comparative genomics of 213 strains and associated genera.</title>
        <authorList>
            <person name="Sun Z."/>
            <person name="Harris H.M."/>
            <person name="McCann A."/>
            <person name="Guo C."/>
            <person name="Argimon S."/>
            <person name="Zhang W."/>
            <person name="Yang X."/>
            <person name="Jeffery I.B."/>
            <person name="Cooney J.C."/>
            <person name="Kagawa T.F."/>
            <person name="Liu W."/>
            <person name="Song Y."/>
            <person name="Salvetti E."/>
            <person name="Wrobel A."/>
            <person name="Rasinkangas P."/>
            <person name="Parkhill J."/>
            <person name="Rea M.C."/>
            <person name="O'Sullivan O."/>
            <person name="Ritari J."/>
            <person name="Douillard F.P."/>
            <person name="Paul Ross R."/>
            <person name="Yang R."/>
            <person name="Briner A.E."/>
            <person name="Felis G.E."/>
            <person name="de Vos W.M."/>
            <person name="Barrangou R."/>
            <person name="Klaenhammer T.R."/>
            <person name="Caufield P.W."/>
            <person name="Cui Y."/>
            <person name="Zhang H."/>
            <person name="O'Toole P.W."/>
        </authorList>
    </citation>
    <scope>NUCLEOTIDE SEQUENCE [LARGE SCALE GENOMIC DNA]</scope>
    <source>
        <strain evidence="4 5">DSM 17896</strain>
    </source>
</reference>
<organism evidence="4 5">
    <name type="scientific">Limosilactobacillus secaliphilus</name>
    <dbReference type="NCBI Taxonomy" id="396268"/>
    <lineage>
        <taxon>Bacteria</taxon>
        <taxon>Bacillati</taxon>
        <taxon>Bacillota</taxon>
        <taxon>Bacilli</taxon>
        <taxon>Lactobacillales</taxon>
        <taxon>Lactobacillaceae</taxon>
        <taxon>Limosilactobacillus</taxon>
    </lineage>
</organism>
<dbReference type="Pfam" id="PF20597">
    <property type="entry name" value="pAdhesive_15"/>
    <property type="match status" value="1"/>
</dbReference>
<evidence type="ECO:0000256" key="1">
    <source>
        <dbReference type="ARBA" id="ARBA00022729"/>
    </source>
</evidence>
<protein>
    <recommendedName>
        <fullName evidence="3">Choice-of-anchor A domain-containing protein</fullName>
    </recommendedName>
</protein>
<dbReference type="Pfam" id="PF19258">
    <property type="entry name" value="KxYKxGKxW_sig"/>
    <property type="match status" value="1"/>
</dbReference>
<dbReference type="InterPro" id="IPR022263">
    <property type="entry name" value="KxYKxGKxW"/>
</dbReference>
<gene>
    <name evidence="4" type="ORF">IV45_GL001244</name>
</gene>
<dbReference type="AlphaFoldDB" id="A0A0R2IBU0"/>
<feature type="compositionally biased region" description="Polar residues" evidence="2">
    <location>
        <begin position="595"/>
        <end position="619"/>
    </location>
</feature>
<keyword evidence="1" id="KW-0732">Signal</keyword>
<feature type="compositionally biased region" description="Polar residues" evidence="2">
    <location>
        <begin position="543"/>
        <end position="554"/>
    </location>
</feature>
<evidence type="ECO:0000259" key="3">
    <source>
        <dbReference type="Pfam" id="PF20597"/>
    </source>
</evidence>
<sequence length="642" mass="70749">MLLAMKKTHYKLYKSGKLWLTCLITIASLSVMSWQTVVKADNAQAAATVTQSLDTSDAPVKSEKQLSSPTSATDQHFQRLKDQTSKNPIGISDGFHIFAGKVSLNADCNGNMAAKEYQQGPEFGTRDNNDNHGSEDTYYIGKVDDMGANAFRHSHNYVVFGQNVNYEIKEDRVYVNGKRMDHLNPSDVHPGQPIDIDEELDHLKNLSKQFAAKQANQQVKLHLDGDQNNRWIDISDAEPDAQDIIYINVPAVYLSAPQPIMIKGLGSDQNAPVLVINVSVNGDKLDWNTQSKLIYDDGSQINPTENHTKPNQVLWDFGRLRQLNINSGYLLGSVLAPYAEINVNVNADGNLIGQQVNVRGGESHRWDLATPQPIPQPVIPKGNDNSDENDPTSDSSDHHTPQEGHPFYPVDYFDDNHGYHVTPDTDNSQPVTPKTENLQPVTPGTDDPQPLTPRGDTDSENDGPTSDGSNHHTPKADHPFYPVDYFDDNHSYHVTPDTDNSQSVTPRAENPQPVTPSAEDQQPVTPRTENLQPVALGTDDKPVTSSTDNPQPVTSVAKDQHSKTPGMNDPQSGSDDPAPFSTPDEIHGQDAFSRLDTQTHSSQRNQVSKSTGLPQTGNQHTDVWSLLGLLSILWMPALARKR</sequence>
<feature type="compositionally biased region" description="Polar residues" evidence="2">
    <location>
        <begin position="518"/>
        <end position="531"/>
    </location>
</feature>
<evidence type="ECO:0000313" key="5">
    <source>
        <dbReference type="Proteomes" id="UP000050934"/>
    </source>
</evidence>
<proteinExistence type="predicted"/>
<dbReference type="NCBIfam" id="TIGR04215">
    <property type="entry name" value="choice_anch_A"/>
    <property type="match status" value="1"/>
</dbReference>
<feature type="compositionally biased region" description="Polar residues" evidence="2">
    <location>
        <begin position="65"/>
        <end position="75"/>
    </location>
</feature>
<dbReference type="EMBL" id="JQBW01000004">
    <property type="protein sequence ID" value="KRN59498.1"/>
    <property type="molecule type" value="Genomic_DNA"/>
</dbReference>
<feature type="region of interest" description="Disordered" evidence="2">
    <location>
        <begin position="50"/>
        <end position="83"/>
    </location>
</feature>
<feature type="region of interest" description="Disordered" evidence="2">
    <location>
        <begin position="365"/>
        <end position="619"/>
    </location>
</feature>
<dbReference type="NCBIfam" id="TIGR03715">
    <property type="entry name" value="KxYKxGKxW"/>
    <property type="match status" value="1"/>
</dbReference>
<dbReference type="Proteomes" id="UP000050934">
    <property type="component" value="Unassembled WGS sequence"/>
</dbReference>
<accession>A0A0R2IBU0</accession>